<dbReference type="SUPFAM" id="SSF88713">
    <property type="entry name" value="Glycoside hydrolase/deacetylase"/>
    <property type="match status" value="1"/>
</dbReference>
<proteinExistence type="predicted"/>
<dbReference type="EMBL" id="LVJI01000007">
    <property type="protein sequence ID" value="OAB47342.1"/>
    <property type="molecule type" value="Genomic_DNA"/>
</dbReference>
<protein>
    <submittedName>
        <fullName evidence="5">Polysaccharide deacetylase</fullName>
    </submittedName>
</protein>
<accession>A0A168Q398</accession>
<feature type="domain" description="NodB homology" evidence="4">
    <location>
        <begin position="112"/>
        <end position="187"/>
    </location>
</feature>
<dbReference type="Gene3D" id="2.60.120.560">
    <property type="entry name" value="Exo-inulinase, domain 1"/>
    <property type="match status" value="1"/>
</dbReference>
<sequence>MTKEKRGSALDYRRKDRKKVIKTIIQAAMLLTVGILLFQVIFSVKDYAEPVKSRWTNHEGFIALSYFGVDRTGTPKLVSKKQLDQQLKALYDQGYTTISQQDVMDYYQLGKALPDKALFLSFEDGRNDSSLFAQPLLEKYNFKATFLSYANKIGNSDRKFLQPKDMLKMMKTGYWELGSNGYRLTYINVFDKEGRYIGVKDETQLRNKDNVEYYNHYLMDFIRDENMIPLENRDEMTSRINMDYQQMNDIYMDTLGFVPNVYMIMHANTLYEGMNPLVSDVNDVNIQRIFNMHFNREGDMYNDTQQNLFDLTRVQPEPYWYTNHLLMKVEKDTQQLVEYIHGDDKRAEQWKQISGAAEYIDSRIALTSPAAGEGKIYLKESEQLQDIKLTTKLTGNVVGKQSIYVRYDRKKDSYIRVSLDNNIIYVDQKKPGHAVEQIYTRTLDRVEWRSEDLALEKATVYTQQQTSNGALTSEDAYPVNVQQTRNLEITVQGDKLDVSVDKEQILNQQIIDSTIGIGGVALGSEYNEQHKKDDIYDGVFDDLKVESLQGNDYTSVVFNSKETGLKGIFTQIQKAINTSIDWAIDTF</sequence>
<feature type="transmembrane region" description="Helical" evidence="3">
    <location>
        <begin position="20"/>
        <end position="42"/>
    </location>
</feature>
<keyword evidence="6" id="KW-1185">Reference proteome</keyword>
<keyword evidence="3" id="KW-0472">Membrane</keyword>
<comment type="caution">
    <text evidence="5">The sequence shown here is derived from an EMBL/GenBank/DDBJ whole genome shotgun (WGS) entry which is preliminary data.</text>
</comment>
<dbReference type="PANTHER" id="PTHR34216:SF3">
    <property type="entry name" value="POLY-BETA-1,6-N-ACETYL-D-GLUCOSAMINE N-DEACETYLASE"/>
    <property type="match status" value="1"/>
</dbReference>
<dbReference type="Pfam" id="PF01522">
    <property type="entry name" value="Polysacc_deac_1"/>
    <property type="match status" value="1"/>
</dbReference>
<evidence type="ECO:0000313" key="5">
    <source>
        <dbReference type="EMBL" id="OAB47342.1"/>
    </source>
</evidence>
<evidence type="ECO:0000256" key="1">
    <source>
        <dbReference type="ARBA" id="ARBA00004613"/>
    </source>
</evidence>
<dbReference type="RefSeq" id="WP_068647720.1">
    <property type="nucleotide sequence ID" value="NZ_CP043611.1"/>
</dbReference>
<gene>
    <name evidence="5" type="ORF">PBAT_06480</name>
</gene>
<keyword evidence="3" id="KW-0812">Transmembrane</keyword>
<dbReference type="GO" id="GO:0005975">
    <property type="term" value="P:carbohydrate metabolic process"/>
    <property type="evidence" value="ECO:0007669"/>
    <property type="project" value="InterPro"/>
</dbReference>
<reference evidence="5 6" key="1">
    <citation type="submission" date="2016-03" db="EMBL/GenBank/DDBJ databases">
        <title>Draft genome sequence of Paenibacillus antarcticus CECT 5836.</title>
        <authorList>
            <person name="Shin S.-K."/>
            <person name="Yi H."/>
        </authorList>
    </citation>
    <scope>NUCLEOTIDE SEQUENCE [LARGE SCALE GENOMIC DNA]</scope>
    <source>
        <strain evidence="5 6">CECT 5836</strain>
    </source>
</reference>
<name>A0A168Q398_9BACL</name>
<dbReference type="AlphaFoldDB" id="A0A168Q398"/>
<dbReference type="OrthoDB" id="5437800at2"/>
<dbReference type="Gene3D" id="3.20.20.370">
    <property type="entry name" value="Glycoside hydrolase/deacetylase"/>
    <property type="match status" value="1"/>
</dbReference>
<dbReference type="GO" id="GO:0016810">
    <property type="term" value="F:hydrolase activity, acting on carbon-nitrogen (but not peptide) bonds"/>
    <property type="evidence" value="ECO:0007669"/>
    <property type="project" value="InterPro"/>
</dbReference>
<dbReference type="PANTHER" id="PTHR34216">
    <property type="match status" value="1"/>
</dbReference>
<evidence type="ECO:0000313" key="6">
    <source>
        <dbReference type="Proteomes" id="UP000077355"/>
    </source>
</evidence>
<dbReference type="InterPro" id="IPR051398">
    <property type="entry name" value="Polysacch_Deacetylase"/>
</dbReference>
<dbReference type="InterPro" id="IPR011330">
    <property type="entry name" value="Glyco_hydro/deAcase_b/a-brl"/>
</dbReference>
<dbReference type="InterPro" id="IPR002509">
    <property type="entry name" value="NODB_dom"/>
</dbReference>
<keyword evidence="3" id="KW-1133">Transmembrane helix</keyword>
<comment type="subcellular location">
    <subcellularLocation>
        <location evidence="1">Secreted</location>
    </subcellularLocation>
</comment>
<keyword evidence="2" id="KW-0732">Signal</keyword>
<evidence type="ECO:0000259" key="4">
    <source>
        <dbReference type="Pfam" id="PF01522"/>
    </source>
</evidence>
<evidence type="ECO:0000256" key="3">
    <source>
        <dbReference type="SAM" id="Phobius"/>
    </source>
</evidence>
<evidence type="ECO:0000256" key="2">
    <source>
        <dbReference type="ARBA" id="ARBA00022729"/>
    </source>
</evidence>
<dbReference type="Proteomes" id="UP000077355">
    <property type="component" value="Unassembled WGS sequence"/>
</dbReference>
<dbReference type="GO" id="GO:0005576">
    <property type="term" value="C:extracellular region"/>
    <property type="evidence" value="ECO:0007669"/>
    <property type="project" value="UniProtKB-SubCell"/>
</dbReference>
<organism evidence="5 6">
    <name type="scientific">Paenibacillus antarcticus</name>
    <dbReference type="NCBI Taxonomy" id="253703"/>
    <lineage>
        <taxon>Bacteria</taxon>
        <taxon>Bacillati</taxon>
        <taxon>Bacillota</taxon>
        <taxon>Bacilli</taxon>
        <taxon>Bacillales</taxon>
        <taxon>Paenibacillaceae</taxon>
        <taxon>Paenibacillus</taxon>
    </lineage>
</organism>